<protein>
    <recommendedName>
        <fullName evidence="3">Metalloendopeptidase</fullName>
        <ecNumber evidence="3">3.4.24.-</ecNumber>
    </recommendedName>
</protein>
<sequence length="363" mass="41363">MRVVWVYILVLVNAFHAVLALRGKPINIFGPENGGGDIMHLRRPRSADGTNKLRSAMRNVIKPESSLRWSKMTDDDGNFLIPYVITGLYDQLELSVIQQAIQRINENTCVRYVPRNNERDFIDIRNQRGEGCYASVGRYNKGANVLMLEANDYATCIRPYTVLHEMLHTLGLWHEHMRTDRDRYIDVLYGNIEAIYYEQFTKLSEGDTTTFGIPYDYTSIMHYDETAFAKKGLISMRTKNPLYQKRIGRVTEASENDYNKICLLYGCHTCMKKPFNSAAFVPKPVEAVTMALPKDCQDSNGMCDVLKTRGILNCGWMSYYCCASCNNIYQVPKVSNPPVTPVPTSAPKSFFENAWDSVKSIFG</sequence>
<dbReference type="SUPFAM" id="SSF55486">
    <property type="entry name" value="Metalloproteases ('zincins'), catalytic domain"/>
    <property type="match status" value="1"/>
</dbReference>
<keyword evidence="2 3" id="KW-0862">Zinc</keyword>
<keyword evidence="3" id="KW-0732">Signal</keyword>
<evidence type="ECO:0000259" key="4">
    <source>
        <dbReference type="PROSITE" id="PS51864"/>
    </source>
</evidence>
<feature type="active site" evidence="2">
    <location>
        <position position="165"/>
    </location>
</feature>
<dbReference type="EMBL" id="CAJGYM010000087">
    <property type="protein sequence ID" value="CAD6197191.1"/>
    <property type="molecule type" value="Genomic_DNA"/>
</dbReference>
<feature type="domain" description="Peptidase M12A" evidence="4">
    <location>
        <begin position="59"/>
        <end position="268"/>
    </location>
</feature>
<comment type="caution">
    <text evidence="2">Lacks conserved residue(s) required for the propagation of feature annotation.</text>
</comment>
<dbReference type="InterPro" id="IPR024079">
    <property type="entry name" value="MetalloPept_cat_dom_sf"/>
</dbReference>
<dbReference type="Pfam" id="PF01400">
    <property type="entry name" value="Astacin"/>
    <property type="match status" value="1"/>
</dbReference>
<dbReference type="InterPro" id="IPR006026">
    <property type="entry name" value="Peptidase_Metallo"/>
</dbReference>
<evidence type="ECO:0000256" key="2">
    <source>
        <dbReference type="PROSITE-ProRule" id="PRU01211"/>
    </source>
</evidence>
<comment type="caution">
    <text evidence="5">The sequence shown here is derived from an EMBL/GenBank/DDBJ whole genome shotgun (WGS) entry which is preliminary data.</text>
</comment>
<evidence type="ECO:0000313" key="5">
    <source>
        <dbReference type="EMBL" id="CAD6197191.1"/>
    </source>
</evidence>
<feature type="binding site" evidence="2">
    <location>
        <position position="164"/>
    </location>
    <ligand>
        <name>Zn(2+)</name>
        <dbReference type="ChEBI" id="CHEBI:29105"/>
        <note>catalytic</note>
    </ligand>
</feature>
<keyword evidence="2 3" id="KW-0479">Metal-binding</keyword>
<name>A0A8S1HSN6_9PELO</name>
<proteinExistence type="predicted"/>
<keyword evidence="2 3" id="KW-0378">Hydrolase</keyword>
<dbReference type="PRINTS" id="PR00480">
    <property type="entry name" value="ASTACIN"/>
</dbReference>
<comment type="cofactor">
    <cofactor evidence="2 3">
        <name>Zn(2+)</name>
        <dbReference type="ChEBI" id="CHEBI:29105"/>
    </cofactor>
    <text evidence="2 3">Binds 1 zinc ion per subunit.</text>
</comment>
<evidence type="ECO:0000256" key="3">
    <source>
        <dbReference type="RuleBase" id="RU361183"/>
    </source>
</evidence>
<dbReference type="OrthoDB" id="7721051at2759"/>
<evidence type="ECO:0000313" key="6">
    <source>
        <dbReference type="Proteomes" id="UP000835052"/>
    </source>
</evidence>
<gene>
    <name evidence="5" type="ORF">CAUJ_LOCUS13100</name>
</gene>
<dbReference type="CDD" id="cd04280">
    <property type="entry name" value="ZnMc_astacin_like"/>
    <property type="match status" value="1"/>
</dbReference>
<keyword evidence="2 3" id="KW-0482">Metalloprotease</keyword>
<dbReference type="Gene3D" id="3.40.390.10">
    <property type="entry name" value="Collagenase (Catalytic Domain)"/>
    <property type="match status" value="1"/>
</dbReference>
<dbReference type="GO" id="GO:0004222">
    <property type="term" value="F:metalloendopeptidase activity"/>
    <property type="evidence" value="ECO:0007669"/>
    <property type="project" value="UniProtKB-UniRule"/>
</dbReference>
<feature type="binding site" evidence="2">
    <location>
        <position position="168"/>
    </location>
    <ligand>
        <name>Zn(2+)</name>
        <dbReference type="ChEBI" id="CHEBI:29105"/>
        <note>catalytic</note>
    </ligand>
</feature>
<keyword evidence="6" id="KW-1185">Reference proteome</keyword>
<keyword evidence="1" id="KW-1015">Disulfide bond</keyword>
<dbReference type="EC" id="3.4.24.-" evidence="3"/>
<feature type="chain" id="PRO_5035967895" description="Metalloendopeptidase" evidence="3">
    <location>
        <begin position="21"/>
        <end position="363"/>
    </location>
</feature>
<dbReference type="GO" id="GO:0006508">
    <property type="term" value="P:proteolysis"/>
    <property type="evidence" value="ECO:0007669"/>
    <property type="project" value="UniProtKB-KW"/>
</dbReference>
<dbReference type="Proteomes" id="UP000835052">
    <property type="component" value="Unassembled WGS sequence"/>
</dbReference>
<keyword evidence="2 3" id="KW-0645">Protease</keyword>
<feature type="signal peptide" evidence="3">
    <location>
        <begin position="1"/>
        <end position="20"/>
    </location>
</feature>
<dbReference type="GO" id="GO:0008270">
    <property type="term" value="F:zinc ion binding"/>
    <property type="evidence" value="ECO:0007669"/>
    <property type="project" value="UniProtKB-UniRule"/>
</dbReference>
<reference evidence="5" key="1">
    <citation type="submission" date="2020-10" db="EMBL/GenBank/DDBJ databases">
        <authorList>
            <person name="Kikuchi T."/>
        </authorList>
    </citation>
    <scope>NUCLEOTIDE SEQUENCE</scope>
    <source>
        <strain evidence="5">NKZ352</strain>
    </source>
</reference>
<dbReference type="PANTHER" id="PTHR10127">
    <property type="entry name" value="DISCOIDIN, CUB, EGF, LAMININ , AND ZINC METALLOPROTEASE DOMAIN CONTAINING"/>
    <property type="match status" value="1"/>
</dbReference>
<evidence type="ECO:0000256" key="1">
    <source>
        <dbReference type="ARBA" id="ARBA00023157"/>
    </source>
</evidence>
<feature type="binding site" evidence="2">
    <location>
        <position position="174"/>
    </location>
    <ligand>
        <name>Zn(2+)</name>
        <dbReference type="ChEBI" id="CHEBI:29105"/>
        <note>catalytic</note>
    </ligand>
</feature>
<dbReference type="PANTHER" id="PTHR10127:SF880">
    <property type="entry name" value="ZINC METALLOPROTEINASE NAS-5"/>
    <property type="match status" value="1"/>
</dbReference>
<accession>A0A8S1HSN6</accession>
<dbReference type="InterPro" id="IPR001506">
    <property type="entry name" value="Peptidase_M12A"/>
</dbReference>
<dbReference type="SMART" id="SM00235">
    <property type="entry name" value="ZnMc"/>
    <property type="match status" value="1"/>
</dbReference>
<organism evidence="5 6">
    <name type="scientific">Caenorhabditis auriculariae</name>
    <dbReference type="NCBI Taxonomy" id="2777116"/>
    <lineage>
        <taxon>Eukaryota</taxon>
        <taxon>Metazoa</taxon>
        <taxon>Ecdysozoa</taxon>
        <taxon>Nematoda</taxon>
        <taxon>Chromadorea</taxon>
        <taxon>Rhabditida</taxon>
        <taxon>Rhabditina</taxon>
        <taxon>Rhabditomorpha</taxon>
        <taxon>Rhabditoidea</taxon>
        <taxon>Rhabditidae</taxon>
        <taxon>Peloderinae</taxon>
        <taxon>Caenorhabditis</taxon>
    </lineage>
</organism>
<dbReference type="AlphaFoldDB" id="A0A8S1HSN6"/>
<dbReference type="InterPro" id="IPR034035">
    <property type="entry name" value="Astacin-like_dom"/>
</dbReference>
<dbReference type="PROSITE" id="PS51864">
    <property type="entry name" value="ASTACIN"/>
    <property type="match status" value="1"/>
</dbReference>